<reference evidence="2" key="1">
    <citation type="submission" date="2023-02" db="EMBL/GenBank/DDBJ databases">
        <title>Genome of toxic invasive species Heracleum sosnowskyi carries increased number of genes despite the absence of recent whole-genome duplications.</title>
        <authorList>
            <person name="Schelkunov M."/>
            <person name="Shtratnikova V."/>
            <person name="Makarenko M."/>
            <person name="Klepikova A."/>
            <person name="Omelchenko D."/>
            <person name="Novikova G."/>
            <person name="Obukhova E."/>
            <person name="Bogdanov V."/>
            <person name="Penin A."/>
            <person name="Logacheva M."/>
        </authorList>
    </citation>
    <scope>NUCLEOTIDE SEQUENCE</scope>
    <source>
        <strain evidence="2">Hsosn_3</strain>
        <tissue evidence="2">Leaf</tissue>
    </source>
</reference>
<organism evidence="2 3">
    <name type="scientific">Heracleum sosnowskyi</name>
    <dbReference type="NCBI Taxonomy" id="360622"/>
    <lineage>
        <taxon>Eukaryota</taxon>
        <taxon>Viridiplantae</taxon>
        <taxon>Streptophyta</taxon>
        <taxon>Embryophyta</taxon>
        <taxon>Tracheophyta</taxon>
        <taxon>Spermatophyta</taxon>
        <taxon>Magnoliopsida</taxon>
        <taxon>eudicotyledons</taxon>
        <taxon>Gunneridae</taxon>
        <taxon>Pentapetalae</taxon>
        <taxon>asterids</taxon>
        <taxon>campanulids</taxon>
        <taxon>Apiales</taxon>
        <taxon>Apiaceae</taxon>
        <taxon>Apioideae</taxon>
        <taxon>apioid superclade</taxon>
        <taxon>Tordylieae</taxon>
        <taxon>Tordyliinae</taxon>
        <taxon>Heracleum</taxon>
    </lineage>
</organism>
<proteinExistence type="predicted"/>
<feature type="domain" description="F-box" evidence="1">
    <location>
        <begin position="40"/>
        <end position="73"/>
    </location>
</feature>
<dbReference type="InterPro" id="IPR036047">
    <property type="entry name" value="F-box-like_dom_sf"/>
</dbReference>
<accession>A0AAD8N409</accession>
<dbReference type="SUPFAM" id="SSF81383">
    <property type="entry name" value="F-box domain"/>
    <property type="match status" value="1"/>
</dbReference>
<protein>
    <recommendedName>
        <fullName evidence="1">F-box domain-containing protein</fullName>
    </recommendedName>
</protein>
<sequence>MSNGFRILGKKYQVVWKKAVRYGHNASRVLKKKIGTQVLWSELDENLLGEIMSRLGLTDQARFRAVCKRWNSARPITTYEPLPWLVRDYINGTFYVVSAFGQVASYNTMNDEYEIEKLDTDDDLYQLRNSQREFIMFELNGELTVCYTIVQRLGIEDIFIFGWNLLLYDDETETTETTRLLNASTSLFLLCSER</sequence>
<comment type="caution">
    <text evidence="2">The sequence shown here is derived from an EMBL/GenBank/DDBJ whole genome shotgun (WGS) entry which is preliminary data.</text>
</comment>
<evidence type="ECO:0000259" key="1">
    <source>
        <dbReference type="Pfam" id="PF00646"/>
    </source>
</evidence>
<dbReference type="InterPro" id="IPR001810">
    <property type="entry name" value="F-box_dom"/>
</dbReference>
<dbReference type="Proteomes" id="UP001237642">
    <property type="component" value="Unassembled WGS sequence"/>
</dbReference>
<dbReference type="EMBL" id="JAUIZM010000003">
    <property type="protein sequence ID" value="KAK1394038.1"/>
    <property type="molecule type" value="Genomic_DNA"/>
</dbReference>
<keyword evidence="3" id="KW-1185">Reference proteome</keyword>
<dbReference type="Gene3D" id="1.20.1280.50">
    <property type="match status" value="1"/>
</dbReference>
<gene>
    <name evidence="2" type="ORF">POM88_013094</name>
</gene>
<dbReference type="Pfam" id="PF00646">
    <property type="entry name" value="F-box"/>
    <property type="match status" value="1"/>
</dbReference>
<dbReference type="AlphaFoldDB" id="A0AAD8N409"/>
<evidence type="ECO:0000313" key="2">
    <source>
        <dbReference type="EMBL" id="KAK1394038.1"/>
    </source>
</evidence>
<evidence type="ECO:0000313" key="3">
    <source>
        <dbReference type="Proteomes" id="UP001237642"/>
    </source>
</evidence>
<reference evidence="2" key="2">
    <citation type="submission" date="2023-05" db="EMBL/GenBank/DDBJ databases">
        <authorList>
            <person name="Schelkunov M.I."/>
        </authorList>
    </citation>
    <scope>NUCLEOTIDE SEQUENCE</scope>
    <source>
        <strain evidence="2">Hsosn_3</strain>
        <tissue evidence="2">Leaf</tissue>
    </source>
</reference>
<name>A0AAD8N409_9APIA</name>